<dbReference type="InterPro" id="IPR050366">
    <property type="entry name" value="BP-dependent_transpt_permease"/>
</dbReference>
<evidence type="ECO:0000256" key="5">
    <source>
        <dbReference type="ARBA" id="ARBA00022989"/>
    </source>
</evidence>
<keyword evidence="2 7" id="KW-0813">Transport</keyword>
<evidence type="ECO:0000313" key="10">
    <source>
        <dbReference type="Proteomes" id="UP001431429"/>
    </source>
</evidence>
<dbReference type="Gene3D" id="1.10.3720.10">
    <property type="entry name" value="MetI-like"/>
    <property type="match status" value="1"/>
</dbReference>
<protein>
    <submittedName>
        <fullName evidence="9">ABC transporter permease</fullName>
    </submittedName>
</protein>
<name>A0ABT0UGW1_9ACTN</name>
<dbReference type="PANTHER" id="PTHR43386:SF1">
    <property type="entry name" value="D,D-DIPEPTIDE TRANSPORT SYSTEM PERMEASE PROTEIN DDPC-RELATED"/>
    <property type="match status" value="1"/>
</dbReference>
<dbReference type="Proteomes" id="UP001431429">
    <property type="component" value="Unassembled WGS sequence"/>
</dbReference>
<evidence type="ECO:0000259" key="8">
    <source>
        <dbReference type="PROSITE" id="PS50928"/>
    </source>
</evidence>
<evidence type="ECO:0000313" key="9">
    <source>
        <dbReference type="EMBL" id="MCM2387335.1"/>
    </source>
</evidence>
<feature type="transmembrane region" description="Helical" evidence="7">
    <location>
        <begin position="88"/>
        <end position="114"/>
    </location>
</feature>
<reference evidence="9" key="1">
    <citation type="submission" date="2022-06" db="EMBL/GenBank/DDBJ databases">
        <title>Genome public.</title>
        <authorList>
            <person name="Sun Q."/>
        </authorList>
    </citation>
    <scope>NUCLEOTIDE SEQUENCE</scope>
    <source>
        <strain evidence="9">CWNU-1</strain>
    </source>
</reference>
<comment type="similarity">
    <text evidence="7">Belongs to the binding-protein-dependent transport system permease family.</text>
</comment>
<dbReference type="PANTHER" id="PTHR43386">
    <property type="entry name" value="OLIGOPEPTIDE TRANSPORT SYSTEM PERMEASE PROTEIN APPC"/>
    <property type="match status" value="1"/>
</dbReference>
<dbReference type="CDD" id="cd06261">
    <property type="entry name" value="TM_PBP2"/>
    <property type="match status" value="1"/>
</dbReference>
<comment type="subcellular location">
    <subcellularLocation>
        <location evidence="1 7">Cell membrane</location>
        <topology evidence="1 7">Multi-pass membrane protein</topology>
    </subcellularLocation>
</comment>
<keyword evidence="4 7" id="KW-0812">Transmembrane</keyword>
<keyword evidence="10" id="KW-1185">Reference proteome</keyword>
<feature type="transmembrane region" description="Helical" evidence="7">
    <location>
        <begin position="24"/>
        <end position="44"/>
    </location>
</feature>
<feature type="transmembrane region" description="Helical" evidence="7">
    <location>
        <begin position="160"/>
        <end position="177"/>
    </location>
</feature>
<dbReference type="Pfam" id="PF00528">
    <property type="entry name" value="BPD_transp_1"/>
    <property type="match status" value="1"/>
</dbReference>
<evidence type="ECO:0000256" key="4">
    <source>
        <dbReference type="ARBA" id="ARBA00022692"/>
    </source>
</evidence>
<organism evidence="9 10">
    <name type="scientific">Streptomyces albipurpureus</name>
    <dbReference type="NCBI Taxonomy" id="2897419"/>
    <lineage>
        <taxon>Bacteria</taxon>
        <taxon>Bacillati</taxon>
        <taxon>Actinomycetota</taxon>
        <taxon>Actinomycetes</taxon>
        <taxon>Kitasatosporales</taxon>
        <taxon>Streptomycetaceae</taxon>
        <taxon>Streptomyces</taxon>
    </lineage>
</organism>
<gene>
    <name evidence="9" type="ORF">NBG84_03235</name>
</gene>
<evidence type="ECO:0000256" key="3">
    <source>
        <dbReference type="ARBA" id="ARBA00022475"/>
    </source>
</evidence>
<dbReference type="PROSITE" id="PS50928">
    <property type="entry name" value="ABC_TM1"/>
    <property type="match status" value="1"/>
</dbReference>
<evidence type="ECO:0000256" key="1">
    <source>
        <dbReference type="ARBA" id="ARBA00004651"/>
    </source>
</evidence>
<dbReference type="SUPFAM" id="SSF161098">
    <property type="entry name" value="MetI-like"/>
    <property type="match status" value="1"/>
</dbReference>
<keyword evidence="5 7" id="KW-1133">Transmembrane helix</keyword>
<evidence type="ECO:0000256" key="7">
    <source>
        <dbReference type="RuleBase" id="RU363032"/>
    </source>
</evidence>
<comment type="caution">
    <text evidence="9">The sequence shown here is derived from an EMBL/GenBank/DDBJ whole genome shotgun (WGS) entry which is preliminary data.</text>
</comment>
<dbReference type="InterPro" id="IPR035906">
    <property type="entry name" value="MetI-like_sf"/>
</dbReference>
<dbReference type="RefSeq" id="WP_250917683.1">
    <property type="nucleotide sequence ID" value="NZ_JAMQAW010000002.1"/>
</dbReference>
<keyword evidence="3" id="KW-1003">Cell membrane</keyword>
<keyword evidence="6 7" id="KW-0472">Membrane</keyword>
<evidence type="ECO:0000256" key="6">
    <source>
        <dbReference type="ARBA" id="ARBA00023136"/>
    </source>
</evidence>
<sequence>MTTITSTRVRVGPRRRLVVKGRHVKGMTVIGVALVSCYLLLAIFGPMFTVDPLQRTGDPLAGPSAAHWFGTDHLGRDLFSRVAAGARVSVLVAVISVGIGLVFALPLGVCAGYFAGRWPDELIMRVFEAIQTVPLFVFAMVVLGITGVSSFHLGPIEVSAAGKIILLIAIAATPYFARVARAATLAEIQEDYISALRLLGVSRRRVIMDELMVNVLPPVIVQSCLWMAVAVFAEGALGFLGVGVQPPTPTLGGVIADATRYMMAGAWWYCVMPGLVLLVATVGFGLLGDGANDLLDRGER</sequence>
<dbReference type="EMBL" id="JAMQAW010000002">
    <property type="protein sequence ID" value="MCM2387335.1"/>
    <property type="molecule type" value="Genomic_DNA"/>
</dbReference>
<proteinExistence type="inferred from homology"/>
<feature type="transmembrane region" description="Helical" evidence="7">
    <location>
        <begin position="135"/>
        <end position="154"/>
    </location>
</feature>
<feature type="domain" description="ABC transmembrane type-1" evidence="8">
    <location>
        <begin position="86"/>
        <end position="288"/>
    </location>
</feature>
<accession>A0ABT0UGW1</accession>
<feature type="transmembrane region" description="Helical" evidence="7">
    <location>
        <begin position="211"/>
        <end position="233"/>
    </location>
</feature>
<feature type="transmembrane region" description="Helical" evidence="7">
    <location>
        <begin position="266"/>
        <end position="287"/>
    </location>
</feature>
<dbReference type="InterPro" id="IPR000515">
    <property type="entry name" value="MetI-like"/>
</dbReference>
<evidence type="ECO:0000256" key="2">
    <source>
        <dbReference type="ARBA" id="ARBA00022448"/>
    </source>
</evidence>